<dbReference type="PROSITE" id="PS50839">
    <property type="entry name" value="CHASE"/>
    <property type="match status" value="1"/>
</dbReference>
<evidence type="ECO:0000259" key="12">
    <source>
        <dbReference type="PROSITE" id="PS50109"/>
    </source>
</evidence>
<dbReference type="InterPro" id="IPR013655">
    <property type="entry name" value="PAS_fold_3"/>
</dbReference>
<dbReference type="Pfam" id="PF03924">
    <property type="entry name" value="CHASE"/>
    <property type="match status" value="1"/>
</dbReference>
<evidence type="ECO:0000256" key="1">
    <source>
        <dbReference type="ARBA" id="ARBA00000085"/>
    </source>
</evidence>
<dbReference type="Gene3D" id="3.30.450.40">
    <property type="match status" value="1"/>
</dbReference>
<evidence type="ECO:0000256" key="6">
    <source>
        <dbReference type="ARBA" id="ARBA00022692"/>
    </source>
</evidence>
<evidence type="ECO:0000256" key="7">
    <source>
        <dbReference type="ARBA" id="ARBA00022777"/>
    </source>
</evidence>
<evidence type="ECO:0000256" key="5">
    <source>
        <dbReference type="ARBA" id="ARBA00022679"/>
    </source>
</evidence>
<keyword evidence="5" id="KW-0808">Transferase</keyword>
<dbReference type="InterPro" id="IPR005467">
    <property type="entry name" value="His_kinase_dom"/>
</dbReference>
<dbReference type="InterPro" id="IPR035965">
    <property type="entry name" value="PAS-like_dom_sf"/>
</dbReference>
<keyword evidence="9 11" id="KW-0472">Membrane</keyword>
<dbReference type="InterPro" id="IPR036097">
    <property type="entry name" value="HisK_dim/P_sf"/>
</dbReference>
<dbReference type="SUPFAM" id="SSF55781">
    <property type="entry name" value="GAF domain-like"/>
    <property type="match status" value="1"/>
</dbReference>
<evidence type="ECO:0000259" key="15">
    <source>
        <dbReference type="PROSITE" id="PS50839"/>
    </source>
</evidence>
<comment type="caution">
    <text evidence="16">The sequence shown here is derived from an EMBL/GenBank/DDBJ whole genome shotgun (WGS) entry which is preliminary data.</text>
</comment>
<evidence type="ECO:0000256" key="10">
    <source>
        <dbReference type="SAM" id="Coils"/>
    </source>
</evidence>
<dbReference type="PROSITE" id="PS50113">
    <property type="entry name" value="PAC"/>
    <property type="match status" value="3"/>
</dbReference>
<dbReference type="InterPro" id="IPR000700">
    <property type="entry name" value="PAS-assoc_C"/>
</dbReference>
<reference evidence="16 17" key="1">
    <citation type="submission" date="2024-09" db="EMBL/GenBank/DDBJ databases">
        <authorList>
            <person name="Sun Q."/>
            <person name="Mori K."/>
        </authorList>
    </citation>
    <scope>NUCLEOTIDE SEQUENCE [LARGE SCALE GENOMIC DNA]</scope>
    <source>
        <strain evidence="16 17">JCM 13503</strain>
    </source>
</reference>
<name>A0ABV6AY95_9DEIO</name>
<keyword evidence="8 11" id="KW-1133">Transmembrane helix</keyword>
<dbReference type="InterPro" id="IPR029016">
    <property type="entry name" value="GAF-like_dom_sf"/>
</dbReference>
<dbReference type="InterPro" id="IPR013767">
    <property type="entry name" value="PAS_fold"/>
</dbReference>
<dbReference type="InterPro" id="IPR004358">
    <property type="entry name" value="Sig_transdc_His_kin-like_C"/>
</dbReference>
<dbReference type="InterPro" id="IPR001610">
    <property type="entry name" value="PAC"/>
</dbReference>
<dbReference type="InterPro" id="IPR003594">
    <property type="entry name" value="HATPase_dom"/>
</dbReference>
<dbReference type="Pfam" id="PF02518">
    <property type="entry name" value="HATPase_c"/>
    <property type="match status" value="1"/>
</dbReference>
<feature type="domain" description="PAC" evidence="14">
    <location>
        <begin position="434"/>
        <end position="486"/>
    </location>
</feature>
<feature type="coiled-coil region" evidence="10">
    <location>
        <begin position="870"/>
        <end position="908"/>
    </location>
</feature>
<dbReference type="PRINTS" id="PR00344">
    <property type="entry name" value="BCTRLSENSOR"/>
</dbReference>
<dbReference type="SMART" id="SM00091">
    <property type="entry name" value="PAS"/>
    <property type="match status" value="3"/>
</dbReference>
<dbReference type="PROSITE" id="PS50109">
    <property type="entry name" value="HIS_KIN"/>
    <property type="match status" value="1"/>
</dbReference>
<feature type="domain" description="PAC" evidence="14">
    <location>
        <begin position="675"/>
        <end position="727"/>
    </location>
</feature>
<dbReference type="Pfam" id="PF00512">
    <property type="entry name" value="HisKA"/>
    <property type="match status" value="1"/>
</dbReference>
<evidence type="ECO:0000256" key="11">
    <source>
        <dbReference type="SAM" id="Phobius"/>
    </source>
</evidence>
<dbReference type="Pfam" id="PF01590">
    <property type="entry name" value="GAF"/>
    <property type="match status" value="1"/>
</dbReference>
<dbReference type="EC" id="2.7.13.3" evidence="3"/>
<feature type="domain" description="PAC" evidence="14">
    <location>
        <begin position="545"/>
        <end position="604"/>
    </location>
</feature>
<dbReference type="Gene3D" id="3.30.565.10">
    <property type="entry name" value="Histidine kinase-like ATPase, C-terminal domain"/>
    <property type="match status" value="1"/>
</dbReference>
<comment type="catalytic activity">
    <reaction evidence="1">
        <text>ATP + protein L-histidine = ADP + protein N-phospho-L-histidine.</text>
        <dbReference type="EC" id="2.7.13.3"/>
    </reaction>
</comment>
<gene>
    <name evidence="16" type="ORF">ACFFLM_10845</name>
</gene>
<dbReference type="SMART" id="SM00387">
    <property type="entry name" value="HATPase_c"/>
    <property type="match status" value="1"/>
</dbReference>
<evidence type="ECO:0000259" key="13">
    <source>
        <dbReference type="PROSITE" id="PS50112"/>
    </source>
</evidence>
<feature type="domain" description="PAS" evidence="13">
    <location>
        <begin position="371"/>
        <end position="416"/>
    </location>
</feature>
<dbReference type="SMART" id="SM01079">
    <property type="entry name" value="CHASE"/>
    <property type="match status" value="1"/>
</dbReference>
<feature type="transmembrane region" description="Helical" evidence="11">
    <location>
        <begin position="28"/>
        <end position="52"/>
    </location>
</feature>
<feature type="domain" description="Histidine kinase" evidence="12">
    <location>
        <begin position="915"/>
        <end position="1150"/>
    </location>
</feature>
<evidence type="ECO:0000256" key="2">
    <source>
        <dbReference type="ARBA" id="ARBA00004370"/>
    </source>
</evidence>
<evidence type="ECO:0000259" key="14">
    <source>
        <dbReference type="PROSITE" id="PS50113"/>
    </source>
</evidence>
<proteinExistence type="predicted"/>
<keyword evidence="6 11" id="KW-0812">Transmembrane</keyword>
<dbReference type="PANTHER" id="PTHR42878:SF15">
    <property type="entry name" value="BACTERIOPHYTOCHROME"/>
    <property type="match status" value="1"/>
</dbReference>
<accession>A0ABV6AY95</accession>
<protein>
    <recommendedName>
        <fullName evidence="3">histidine kinase</fullName>
        <ecNumber evidence="3">2.7.13.3</ecNumber>
    </recommendedName>
</protein>
<dbReference type="SUPFAM" id="SSF55874">
    <property type="entry name" value="ATPase domain of HSP90 chaperone/DNA topoisomerase II/histidine kinase"/>
    <property type="match status" value="1"/>
</dbReference>
<dbReference type="InterPro" id="IPR036890">
    <property type="entry name" value="HATPase_C_sf"/>
</dbReference>
<feature type="transmembrane region" description="Helical" evidence="11">
    <location>
        <begin position="321"/>
        <end position="341"/>
    </location>
</feature>
<keyword evidence="4" id="KW-0597">Phosphoprotein</keyword>
<dbReference type="InterPro" id="IPR000014">
    <property type="entry name" value="PAS"/>
</dbReference>
<evidence type="ECO:0000313" key="17">
    <source>
        <dbReference type="Proteomes" id="UP001589733"/>
    </source>
</evidence>
<dbReference type="NCBIfam" id="TIGR00229">
    <property type="entry name" value="sensory_box"/>
    <property type="match status" value="2"/>
</dbReference>
<dbReference type="RefSeq" id="WP_380009376.1">
    <property type="nucleotide sequence ID" value="NZ_JBHLYR010000031.1"/>
</dbReference>
<dbReference type="InterPro" id="IPR006189">
    <property type="entry name" value="CHASE_dom"/>
</dbReference>
<dbReference type="PANTHER" id="PTHR42878">
    <property type="entry name" value="TWO-COMPONENT HISTIDINE KINASE"/>
    <property type="match status" value="1"/>
</dbReference>
<evidence type="ECO:0000256" key="3">
    <source>
        <dbReference type="ARBA" id="ARBA00012438"/>
    </source>
</evidence>
<dbReference type="Gene3D" id="3.30.450.20">
    <property type="entry name" value="PAS domain"/>
    <property type="match status" value="3"/>
</dbReference>
<feature type="domain" description="CHASE" evidence="15">
    <location>
        <begin position="158"/>
        <end position="265"/>
    </location>
</feature>
<dbReference type="Gene3D" id="1.10.287.130">
    <property type="match status" value="1"/>
</dbReference>
<evidence type="ECO:0000256" key="8">
    <source>
        <dbReference type="ARBA" id="ARBA00022989"/>
    </source>
</evidence>
<evidence type="ECO:0000256" key="9">
    <source>
        <dbReference type="ARBA" id="ARBA00023136"/>
    </source>
</evidence>
<dbReference type="PROSITE" id="PS50112">
    <property type="entry name" value="PAS"/>
    <property type="match status" value="1"/>
</dbReference>
<comment type="subcellular location">
    <subcellularLocation>
        <location evidence="2">Membrane</location>
    </subcellularLocation>
</comment>
<dbReference type="CDD" id="cd00130">
    <property type="entry name" value="PAS"/>
    <property type="match status" value="3"/>
</dbReference>
<dbReference type="SMART" id="SM00388">
    <property type="entry name" value="HisKA"/>
    <property type="match status" value="1"/>
</dbReference>
<keyword evidence="17" id="KW-1185">Reference proteome</keyword>
<dbReference type="SUPFAM" id="SSF47384">
    <property type="entry name" value="Homodimeric domain of signal transducing histidine kinase"/>
    <property type="match status" value="1"/>
</dbReference>
<dbReference type="SMART" id="SM00086">
    <property type="entry name" value="PAC"/>
    <property type="match status" value="3"/>
</dbReference>
<dbReference type="Proteomes" id="UP001589733">
    <property type="component" value="Unassembled WGS sequence"/>
</dbReference>
<dbReference type="InterPro" id="IPR003018">
    <property type="entry name" value="GAF"/>
</dbReference>
<dbReference type="EMBL" id="JBHLYR010000031">
    <property type="protein sequence ID" value="MFB9992463.1"/>
    <property type="molecule type" value="Genomic_DNA"/>
</dbReference>
<sequence>MSEHPEPLSVRDTFIGQPTGALARTSRMIPLSVLLLVLLLTVATASTISRFVRDQQEARFEREATAHTFALKNRIGDYENLLRATRAYWMSNQDMVLPSVFDDFVTRLDLTRRYPGVTAVGFAAWTPAADSATLEAGIRAGAGSEFRIKPRTSTQAMRAPVVTLSPLNEATRDAWGYDLYSDSDRRAALDSARLNNTVQATSRVNLQRTSGGAPRAGFLLILPVWDGMQPNDDEQIQDGGGGTRTLAGFIYLVAHADEFLARLDDGGTPTGLSINTLLAGQRLEPQSLPAALSFRSTTKLTLAGQPWTLNYGAPMGFGRDLAVNLPLLTLLAGLVVAGLAFRLTQVQVQSRENTERINRRLTLVQARQERDRAEFEAIFQAMQDAAAFTDDTGRVRLVNRALSEQFGIDGPSLIGEPLARLHLDRRLEGRTTFQAITTPYQRADGSVFSGEAQRSEVRDGRGERLGLLEVIRDVTDRVQAERAVQAGERRYRGVLDAIPHILWVSSPAGEVTYVNAQHHERLSEGSVREAVLAADLLTYDNMWHSAYEIRDRAQCEVKLHVSDSYRWFVVRVAPILDERGNVSEWVASATDIHDRLEAERLAQRSEERYRGVLEGMPQIVWLTDPAGLPTYFNRRWDEYVGEERASTGLLNLLHPDDRAEYQQRWAAAARAIRPFEAEHRLLGNDGWYRTFVTRGLPVHDAEGQVIEWVGTSTDVDDSVYAETASRLIADVSEQLSARAEDPLAARAGHYHAALDLLTVRLAESAALWSAPPELAVLATSRTGTIWNAPHMQAAALAAVRRVAETEEPLIISSHPLLHAVNATGVLLFPLMGRDGTLRGVLGLTYRQALTDRDQELAQELAKRFATALDNDALRLRAITAQEDLQALNQSLEERVHRRTLELEEANRELEAFSYSVSHDLRTPLRHIVGFGELLKKDAGEGLGPKSQRYLTVMTDAASRMSRLIDDLLEFSRMGRQELRSGPVPLGPLLESVWQTLEPDRQGREMTLTVGPLPTVAGDPALLSQVFVNLLSNSIKYTRNRPDAQIQVSAEWPQHPESVLSTTQSGRVNLQKPTQNHAIITVQDNGVGFDGRYAEKLFGVFQRLHRAEEFEGTGIGLANVRRVVMRHGGSVQAESVLGEGATFRVILPLQSPQN</sequence>
<dbReference type="InterPro" id="IPR050351">
    <property type="entry name" value="BphY/WalK/GraS-like"/>
</dbReference>
<dbReference type="Pfam" id="PF00989">
    <property type="entry name" value="PAS"/>
    <property type="match status" value="1"/>
</dbReference>
<keyword evidence="10" id="KW-0175">Coiled coil</keyword>
<evidence type="ECO:0000313" key="16">
    <source>
        <dbReference type="EMBL" id="MFB9992463.1"/>
    </source>
</evidence>
<keyword evidence="7" id="KW-0418">Kinase</keyword>
<dbReference type="InterPro" id="IPR003661">
    <property type="entry name" value="HisK_dim/P_dom"/>
</dbReference>
<dbReference type="Pfam" id="PF08447">
    <property type="entry name" value="PAS_3"/>
    <property type="match status" value="1"/>
</dbReference>
<evidence type="ECO:0000256" key="4">
    <source>
        <dbReference type="ARBA" id="ARBA00022553"/>
    </source>
</evidence>
<dbReference type="Gene3D" id="3.30.450.350">
    <property type="entry name" value="CHASE domain"/>
    <property type="match status" value="1"/>
</dbReference>
<dbReference type="InterPro" id="IPR042240">
    <property type="entry name" value="CHASE_sf"/>
</dbReference>
<dbReference type="SUPFAM" id="SSF55785">
    <property type="entry name" value="PYP-like sensor domain (PAS domain)"/>
    <property type="match status" value="3"/>
</dbReference>
<dbReference type="CDD" id="cd00082">
    <property type="entry name" value="HisKA"/>
    <property type="match status" value="1"/>
</dbReference>
<organism evidence="16 17">
    <name type="scientific">Deinococcus oregonensis</name>
    <dbReference type="NCBI Taxonomy" id="1805970"/>
    <lineage>
        <taxon>Bacteria</taxon>
        <taxon>Thermotogati</taxon>
        <taxon>Deinococcota</taxon>
        <taxon>Deinococci</taxon>
        <taxon>Deinococcales</taxon>
        <taxon>Deinococcaceae</taxon>
        <taxon>Deinococcus</taxon>
    </lineage>
</organism>